<evidence type="ECO:0000313" key="2">
    <source>
        <dbReference type="EMBL" id="CAB4190250.1"/>
    </source>
</evidence>
<dbReference type="SUPFAM" id="SSF51182">
    <property type="entry name" value="RmlC-like cupins"/>
    <property type="match status" value="1"/>
</dbReference>
<name>A0A6J5S818_9CAUD</name>
<evidence type="ECO:0000259" key="1">
    <source>
        <dbReference type="Pfam" id="PF07883"/>
    </source>
</evidence>
<dbReference type="InterPro" id="IPR013096">
    <property type="entry name" value="Cupin_2"/>
</dbReference>
<dbReference type="InterPro" id="IPR011051">
    <property type="entry name" value="RmlC_Cupin_sf"/>
</dbReference>
<reference evidence="4" key="1">
    <citation type="submission" date="2020-05" db="EMBL/GenBank/DDBJ databases">
        <authorList>
            <person name="Chiriac C."/>
            <person name="Salcher M."/>
            <person name="Ghai R."/>
            <person name="Kavagutti S V."/>
        </authorList>
    </citation>
    <scope>NUCLEOTIDE SEQUENCE</scope>
</reference>
<feature type="domain" description="Cupin type-2" evidence="1">
    <location>
        <begin position="24"/>
        <end position="79"/>
    </location>
</feature>
<protein>
    <submittedName>
        <fullName evidence="4">AraC-type arabinose-binding/dimerisation domain containing protein</fullName>
    </submittedName>
</protein>
<dbReference type="EMBL" id="LR797352">
    <property type="protein sequence ID" value="CAB4205077.1"/>
    <property type="molecule type" value="Genomic_DNA"/>
</dbReference>
<sequence length="107" mass="11898">MLSVKAFENLGDLRGSMYDFPIAGDVLPKHVHTGNNVHITIVARGRVKVYSHDWEIEAGAGQLLNFRPGEPHEIVALEDNTRIFNIQKTMFLGTDADPIGDEPCGRR</sequence>
<evidence type="ECO:0000313" key="4">
    <source>
        <dbReference type="EMBL" id="CAB4205077.1"/>
    </source>
</evidence>
<dbReference type="InterPro" id="IPR014710">
    <property type="entry name" value="RmlC-like_jellyroll"/>
</dbReference>
<evidence type="ECO:0000313" key="3">
    <source>
        <dbReference type="EMBL" id="CAB4195923.1"/>
    </source>
</evidence>
<dbReference type="EMBL" id="LR797238">
    <property type="protein sequence ID" value="CAB4195923.1"/>
    <property type="molecule type" value="Genomic_DNA"/>
</dbReference>
<dbReference type="EMBL" id="LR797149">
    <property type="protein sequence ID" value="CAB4190250.1"/>
    <property type="molecule type" value="Genomic_DNA"/>
</dbReference>
<gene>
    <name evidence="2" type="ORF">UFOVP1195_48</name>
    <name evidence="3" type="ORF">UFOVP1288_48</name>
    <name evidence="4" type="ORF">UFOVP1409_48</name>
</gene>
<organism evidence="4">
    <name type="scientific">uncultured Caudovirales phage</name>
    <dbReference type="NCBI Taxonomy" id="2100421"/>
    <lineage>
        <taxon>Viruses</taxon>
        <taxon>Duplodnaviria</taxon>
        <taxon>Heunggongvirae</taxon>
        <taxon>Uroviricota</taxon>
        <taxon>Caudoviricetes</taxon>
        <taxon>Peduoviridae</taxon>
        <taxon>Maltschvirus</taxon>
        <taxon>Maltschvirus maltsch</taxon>
    </lineage>
</organism>
<proteinExistence type="predicted"/>
<accession>A0A6J5S818</accession>
<dbReference type="Gene3D" id="2.60.120.10">
    <property type="entry name" value="Jelly Rolls"/>
    <property type="match status" value="1"/>
</dbReference>
<dbReference type="Pfam" id="PF07883">
    <property type="entry name" value="Cupin_2"/>
    <property type="match status" value="1"/>
</dbReference>